<accession>A0AAU7VK99</accession>
<gene>
    <name evidence="1" type="ORF">PRVXT_002567</name>
</gene>
<dbReference type="SFLD" id="SFLDG01129">
    <property type="entry name" value="C1.5:_HAD__Beta-PGM__Phosphata"/>
    <property type="match status" value="1"/>
</dbReference>
<reference evidence="1" key="1">
    <citation type="journal article" date="2013" name="Extremophiles">
        <title>Proteinivorax tanatarense gen. nov., sp. nov., an anaerobic, haloalkaliphilic, proteolytic bacterium isolated from a decaying algal bloom, and proposal of Proteinivoraceae fam. nov.</title>
        <authorList>
            <person name="Kevbrin V."/>
            <person name="Boltyanskaya Y."/>
            <person name="Zhilina T."/>
            <person name="Kolganova T."/>
            <person name="Lavrentjeva E."/>
            <person name="Kuznetsov B."/>
        </authorList>
    </citation>
    <scope>NUCLEOTIDE SEQUENCE</scope>
    <source>
        <strain evidence="1">Z-910T</strain>
    </source>
</reference>
<dbReference type="NCBIfam" id="TIGR01549">
    <property type="entry name" value="HAD-SF-IA-v1"/>
    <property type="match status" value="1"/>
</dbReference>
<dbReference type="InterPro" id="IPR006439">
    <property type="entry name" value="HAD-SF_hydro_IA"/>
</dbReference>
<dbReference type="InterPro" id="IPR023198">
    <property type="entry name" value="PGP-like_dom2"/>
</dbReference>
<keyword evidence="1" id="KW-0378">Hydrolase</keyword>
<dbReference type="SFLD" id="SFLDG01135">
    <property type="entry name" value="C1.5.6:_HAD__Beta-PGM__Phospha"/>
    <property type="match status" value="1"/>
</dbReference>
<dbReference type="NCBIfam" id="TIGR01509">
    <property type="entry name" value="HAD-SF-IA-v3"/>
    <property type="match status" value="1"/>
</dbReference>
<dbReference type="InterPro" id="IPR036412">
    <property type="entry name" value="HAD-like_sf"/>
</dbReference>
<dbReference type="EMBL" id="CP158367">
    <property type="protein sequence ID" value="XBX74523.1"/>
    <property type="molecule type" value="Genomic_DNA"/>
</dbReference>
<dbReference type="InterPro" id="IPR050155">
    <property type="entry name" value="HAD-like_hydrolase_sf"/>
</dbReference>
<reference evidence="1" key="2">
    <citation type="submission" date="2024-06" db="EMBL/GenBank/DDBJ databases">
        <authorList>
            <person name="Petrova K.O."/>
            <person name="Toshchakov S.V."/>
            <person name="Boltjanskaja Y.V."/>
            <person name="Kevbrin V."/>
        </authorList>
    </citation>
    <scope>NUCLEOTIDE SEQUENCE</scope>
    <source>
        <strain evidence="1">Z-910T</strain>
    </source>
</reference>
<dbReference type="PROSITE" id="PS01228">
    <property type="entry name" value="COF_1"/>
    <property type="match status" value="1"/>
</dbReference>
<dbReference type="InterPro" id="IPR041492">
    <property type="entry name" value="HAD_2"/>
</dbReference>
<sequence length="217" mass="24683">MKKAVIFDLDGTLLNTIEDIADSMNIVLTEAELPAHPIESYKKFVGNGMPKMVERALPKELGNKENVEKYTQKMREVFAENWDKKTKLYPEVDDLLNALQHNRCKMAILSNKPHKFTLETYEKYLSKWSFDVVQGWDASRYPLKPDPKSSFAIAQKLHVNPEEVIFVGDSDVDILTAKNAGFFAIGVSWGFRGPKELQEAGADQVVYSPLEILKFLK</sequence>
<dbReference type="EC" id="3.-.-.-" evidence="1"/>
<dbReference type="InterPro" id="IPR023214">
    <property type="entry name" value="HAD_sf"/>
</dbReference>
<dbReference type="AlphaFoldDB" id="A0AAU7VK99"/>
<dbReference type="Gene3D" id="3.40.50.1000">
    <property type="entry name" value="HAD superfamily/HAD-like"/>
    <property type="match status" value="1"/>
</dbReference>
<dbReference type="GO" id="GO:0008967">
    <property type="term" value="F:phosphoglycolate phosphatase activity"/>
    <property type="evidence" value="ECO:0007669"/>
    <property type="project" value="TreeGrafter"/>
</dbReference>
<dbReference type="Gene3D" id="1.10.150.240">
    <property type="entry name" value="Putative phosphatase, domain 2"/>
    <property type="match status" value="1"/>
</dbReference>
<dbReference type="GO" id="GO:0005829">
    <property type="term" value="C:cytosol"/>
    <property type="evidence" value="ECO:0007669"/>
    <property type="project" value="TreeGrafter"/>
</dbReference>
<dbReference type="PANTHER" id="PTHR43434">
    <property type="entry name" value="PHOSPHOGLYCOLATE PHOSPHATASE"/>
    <property type="match status" value="1"/>
</dbReference>
<dbReference type="SUPFAM" id="SSF56784">
    <property type="entry name" value="HAD-like"/>
    <property type="match status" value="1"/>
</dbReference>
<proteinExistence type="predicted"/>
<dbReference type="GO" id="GO:0006281">
    <property type="term" value="P:DNA repair"/>
    <property type="evidence" value="ECO:0007669"/>
    <property type="project" value="TreeGrafter"/>
</dbReference>
<evidence type="ECO:0000313" key="1">
    <source>
        <dbReference type="EMBL" id="XBX74523.1"/>
    </source>
</evidence>
<dbReference type="SFLD" id="SFLDS00003">
    <property type="entry name" value="Haloacid_Dehalogenase"/>
    <property type="match status" value="1"/>
</dbReference>
<protein>
    <submittedName>
        <fullName evidence="1">HAD family hydrolase</fullName>
        <ecNumber evidence="1">3.-.-.-</ecNumber>
    </submittedName>
</protein>
<dbReference type="PANTHER" id="PTHR43434:SF1">
    <property type="entry name" value="PHOSPHOGLYCOLATE PHOSPHATASE"/>
    <property type="match status" value="1"/>
</dbReference>
<dbReference type="RefSeq" id="WP_350343275.1">
    <property type="nucleotide sequence ID" value="NZ_CP158367.1"/>
</dbReference>
<organism evidence="1">
    <name type="scientific">Proteinivorax tanatarense</name>
    <dbReference type="NCBI Taxonomy" id="1260629"/>
    <lineage>
        <taxon>Bacteria</taxon>
        <taxon>Bacillati</taxon>
        <taxon>Bacillota</taxon>
        <taxon>Clostridia</taxon>
        <taxon>Eubacteriales</taxon>
        <taxon>Proteinivoracaceae</taxon>
        <taxon>Proteinivorax</taxon>
    </lineage>
</organism>
<dbReference type="Pfam" id="PF13419">
    <property type="entry name" value="HAD_2"/>
    <property type="match status" value="1"/>
</dbReference>
<name>A0AAU7VK99_9FIRM</name>